<evidence type="ECO:0000259" key="1">
    <source>
        <dbReference type="Pfam" id="PF22917"/>
    </source>
</evidence>
<sequence length="397" mass="43638">MDAVASGARRNLWSAPGRNPAEEYRSTLHGFRSFTSTDGNPVLTDSAHALVVGATGIAGGALIDRLSDEGWAVTGLSRRPGAERPGVGWRSADLRSPESLHAALGDLPVTHVFFTAWSRQDTEAENIAVNGGMVRDLLAALSDAPVRHVALMTGLKHYLGPFEAYGQGEMPDTPFHEDEPRLDVDNFYYAQEDELFAAARRQGFTWSVHRSHTVLGHAVGNAMNMGLTIAVAAAISRHTGRPLVFPGSETQWNGLTDVTDADLLASQMVWAATHPEGADEAFNTANGDVFRWRWMWPRIAADLGVEAEGFDTAPRPFEQQMADAAPVWAEIVEQHGLVEPDITRVASWWHTDADLGRDIEVMTDMSKSRLSGFTEHHRTRDSFTKLFERYRAARLIP</sequence>
<protein>
    <submittedName>
        <fullName evidence="2">Nucleoside-diphosphate-sugar epimerase</fullName>
    </submittedName>
</protein>
<organism evidence="2 3">
    <name type="scientific">Microbacterium testaceum (strain StLB037)</name>
    <dbReference type="NCBI Taxonomy" id="979556"/>
    <lineage>
        <taxon>Bacteria</taxon>
        <taxon>Bacillati</taxon>
        <taxon>Actinomycetota</taxon>
        <taxon>Actinomycetes</taxon>
        <taxon>Micrococcales</taxon>
        <taxon>Microbacteriaceae</taxon>
        <taxon>Microbacterium</taxon>
    </lineage>
</organism>
<feature type="domain" description="PRISE-like Rossmann-fold" evidence="1">
    <location>
        <begin position="109"/>
        <end position="397"/>
    </location>
</feature>
<proteinExistence type="predicted"/>
<dbReference type="PANTHER" id="PTHR32487">
    <property type="entry name" value="3-OXO-DELTA(4,5)-STEROID 5-BETA-REDUCTASE"/>
    <property type="match status" value="1"/>
</dbReference>
<dbReference type="AlphaFoldDB" id="A0A1H0PPR1"/>
<dbReference type="SUPFAM" id="SSF51735">
    <property type="entry name" value="NAD(P)-binding Rossmann-fold domains"/>
    <property type="match status" value="1"/>
</dbReference>
<dbReference type="EMBL" id="FNJN01000004">
    <property type="protein sequence ID" value="SDP06566.1"/>
    <property type="molecule type" value="Genomic_DNA"/>
</dbReference>
<dbReference type="Gene3D" id="3.40.50.720">
    <property type="entry name" value="NAD(P)-binding Rossmann-like Domain"/>
    <property type="match status" value="1"/>
</dbReference>
<name>A0A1H0PPR1_MICTS</name>
<accession>A0A1H0PPR1</accession>
<evidence type="ECO:0000313" key="3">
    <source>
        <dbReference type="Proteomes" id="UP000186456"/>
    </source>
</evidence>
<dbReference type="CDD" id="cd08948">
    <property type="entry name" value="5beta-POR_like_SDR_a"/>
    <property type="match status" value="1"/>
</dbReference>
<reference evidence="2 3" key="1">
    <citation type="submission" date="2016-10" db="EMBL/GenBank/DDBJ databases">
        <authorList>
            <person name="de Groot N.N."/>
        </authorList>
    </citation>
    <scope>NUCLEOTIDE SEQUENCE [LARGE SCALE GENOMIC DNA]</scope>
    <source>
        <strain evidence="2 3">StLB037</strain>
    </source>
</reference>
<dbReference type="PANTHER" id="PTHR32487:SF0">
    <property type="entry name" value="3-OXO-DELTA(4,5)-STEROID 5-BETA-REDUCTASE"/>
    <property type="match status" value="1"/>
</dbReference>
<gene>
    <name evidence="2" type="ORF">SAMN04487788_1903</name>
</gene>
<dbReference type="Pfam" id="PF22917">
    <property type="entry name" value="PRISE"/>
    <property type="match status" value="1"/>
</dbReference>
<evidence type="ECO:0000313" key="2">
    <source>
        <dbReference type="EMBL" id="SDP06566.1"/>
    </source>
</evidence>
<dbReference type="InterPro" id="IPR036291">
    <property type="entry name" value="NAD(P)-bd_dom_sf"/>
</dbReference>
<dbReference type="Proteomes" id="UP000186456">
    <property type="component" value="Unassembled WGS sequence"/>
</dbReference>
<dbReference type="InterPro" id="IPR055222">
    <property type="entry name" value="PRISE-like_Rossmann-fold"/>
</dbReference>